<organism evidence="3 4">
    <name type="scientific">Tribolium castaneum</name>
    <name type="common">Red flour beetle</name>
    <dbReference type="NCBI Taxonomy" id="7070"/>
    <lineage>
        <taxon>Eukaryota</taxon>
        <taxon>Metazoa</taxon>
        <taxon>Ecdysozoa</taxon>
        <taxon>Arthropoda</taxon>
        <taxon>Hexapoda</taxon>
        <taxon>Insecta</taxon>
        <taxon>Pterygota</taxon>
        <taxon>Neoptera</taxon>
        <taxon>Endopterygota</taxon>
        <taxon>Coleoptera</taxon>
        <taxon>Polyphaga</taxon>
        <taxon>Cucujiformia</taxon>
        <taxon>Tenebrionidae</taxon>
        <taxon>Tenebrionidae incertae sedis</taxon>
        <taxon>Tribolium</taxon>
    </lineage>
</organism>
<keyword evidence="4" id="KW-1185">Reference proteome</keyword>
<reference evidence="3 4" key="1">
    <citation type="journal article" date="2008" name="Nature">
        <title>The genome of the model beetle and pest Tribolium castaneum.</title>
        <authorList>
            <consortium name="Tribolium Genome Sequencing Consortium"/>
            <person name="Richards S."/>
            <person name="Gibbs R.A."/>
            <person name="Weinstock G.M."/>
            <person name="Brown S.J."/>
            <person name="Denell R."/>
            <person name="Beeman R.W."/>
            <person name="Gibbs R."/>
            <person name="Beeman R.W."/>
            <person name="Brown S.J."/>
            <person name="Bucher G."/>
            <person name="Friedrich M."/>
            <person name="Grimmelikhuijzen C.J."/>
            <person name="Klingler M."/>
            <person name="Lorenzen M."/>
            <person name="Richards S."/>
            <person name="Roth S."/>
            <person name="Schroder R."/>
            <person name="Tautz D."/>
            <person name="Zdobnov E.M."/>
            <person name="Muzny D."/>
            <person name="Gibbs R.A."/>
            <person name="Weinstock G.M."/>
            <person name="Attaway T."/>
            <person name="Bell S."/>
            <person name="Buhay C.J."/>
            <person name="Chandrabose M.N."/>
            <person name="Chavez D."/>
            <person name="Clerk-Blankenburg K.P."/>
            <person name="Cree A."/>
            <person name="Dao M."/>
            <person name="Davis C."/>
            <person name="Chacko J."/>
            <person name="Dinh H."/>
            <person name="Dugan-Rocha S."/>
            <person name="Fowler G."/>
            <person name="Garner T.T."/>
            <person name="Garnes J."/>
            <person name="Gnirke A."/>
            <person name="Hawes A."/>
            <person name="Hernandez J."/>
            <person name="Hines S."/>
            <person name="Holder M."/>
            <person name="Hume J."/>
            <person name="Jhangiani S.N."/>
            <person name="Joshi V."/>
            <person name="Khan Z.M."/>
            <person name="Jackson L."/>
            <person name="Kovar C."/>
            <person name="Kowis A."/>
            <person name="Lee S."/>
            <person name="Lewis L.R."/>
            <person name="Margolis J."/>
            <person name="Morgan M."/>
            <person name="Nazareth L.V."/>
            <person name="Nguyen N."/>
            <person name="Okwuonu G."/>
            <person name="Parker D."/>
            <person name="Richards S."/>
            <person name="Ruiz S.J."/>
            <person name="Santibanez J."/>
            <person name="Savard J."/>
            <person name="Scherer S.E."/>
            <person name="Schneider B."/>
            <person name="Sodergren E."/>
            <person name="Tautz D."/>
            <person name="Vattahil S."/>
            <person name="Villasana D."/>
            <person name="White C.S."/>
            <person name="Wright R."/>
            <person name="Park Y."/>
            <person name="Beeman R.W."/>
            <person name="Lord J."/>
            <person name="Oppert B."/>
            <person name="Lorenzen M."/>
            <person name="Brown S."/>
            <person name="Wang L."/>
            <person name="Savard J."/>
            <person name="Tautz D."/>
            <person name="Richards S."/>
            <person name="Weinstock G."/>
            <person name="Gibbs R.A."/>
            <person name="Liu Y."/>
            <person name="Worley K."/>
            <person name="Weinstock G."/>
            <person name="Elsik C.G."/>
            <person name="Reese J.T."/>
            <person name="Elhaik E."/>
            <person name="Landan G."/>
            <person name="Graur D."/>
            <person name="Arensburger P."/>
            <person name="Atkinson P."/>
            <person name="Beeman R.W."/>
            <person name="Beidler J."/>
            <person name="Brown S.J."/>
            <person name="Demuth J.P."/>
            <person name="Drury D.W."/>
            <person name="Du Y.Z."/>
            <person name="Fujiwara H."/>
            <person name="Lorenzen M."/>
            <person name="Maselli V."/>
            <person name="Osanai M."/>
            <person name="Park Y."/>
            <person name="Robertson H.M."/>
            <person name="Tu Z."/>
            <person name="Wang J.J."/>
            <person name="Wang S."/>
            <person name="Richards S."/>
            <person name="Song H."/>
            <person name="Zhang L."/>
            <person name="Sodergren E."/>
            <person name="Werner D."/>
            <person name="Stanke M."/>
            <person name="Morgenstern B."/>
            <person name="Solovyev V."/>
            <person name="Kosarev P."/>
            <person name="Brown G."/>
            <person name="Chen H.C."/>
            <person name="Ermolaeva O."/>
            <person name="Hlavina W."/>
            <person name="Kapustin Y."/>
            <person name="Kiryutin B."/>
            <person name="Kitts P."/>
            <person name="Maglott D."/>
            <person name="Pruitt K."/>
            <person name="Sapojnikov V."/>
            <person name="Souvorov A."/>
            <person name="Mackey A.J."/>
            <person name="Waterhouse R.M."/>
            <person name="Wyder S."/>
            <person name="Zdobnov E.M."/>
            <person name="Zdobnov E.M."/>
            <person name="Wyder S."/>
            <person name="Kriventseva E.V."/>
            <person name="Kadowaki T."/>
            <person name="Bork P."/>
            <person name="Aranda M."/>
            <person name="Bao R."/>
            <person name="Beermann A."/>
            <person name="Berns N."/>
            <person name="Bolognesi R."/>
            <person name="Bonneton F."/>
            <person name="Bopp D."/>
            <person name="Brown S.J."/>
            <person name="Bucher G."/>
            <person name="Butts T."/>
            <person name="Chaumot A."/>
            <person name="Denell R.E."/>
            <person name="Ferrier D.E."/>
            <person name="Friedrich M."/>
            <person name="Gordon C.M."/>
            <person name="Jindra M."/>
            <person name="Klingler M."/>
            <person name="Lan Q."/>
            <person name="Lattorff H.M."/>
            <person name="Laudet V."/>
            <person name="von Levetsow C."/>
            <person name="Liu Z."/>
            <person name="Lutz R."/>
            <person name="Lynch J.A."/>
            <person name="da Fonseca R.N."/>
            <person name="Posnien N."/>
            <person name="Reuter R."/>
            <person name="Roth S."/>
            <person name="Savard J."/>
            <person name="Schinko J.B."/>
            <person name="Schmitt C."/>
            <person name="Schoppmeier M."/>
            <person name="Schroder R."/>
            <person name="Shippy T.D."/>
            <person name="Simonnet F."/>
            <person name="Marques-Souza H."/>
            <person name="Tautz D."/>
            <person name="Tomoyasu Y."/>
            <person name="Trauner J."/>
            <person name="Van der Zee M."/>
            <person name="Vervoort M."/>
            <person name="Wittkopp N."/>
            <person name="Wimmer E.A."/>
            <person name="Yang X."/>
            <person name="Jones A.K."/>
            <person name="Sattelle D.B."/>
            <person name="Ebert P.R."/>
            <person name="Nelson D."/>
            <person name="Scott J.G."/>
            <person name="Beeman R.W."/>
            <person name="Muthukrishnan S."/>
            <person name="Kramer K.J."/>
            <person name="Arakane Y."/>
            <person name="Beeman R.W."/>
            <person name="Zhu Q."/>
            <person name="Hogenkamp D."/>
            <person name="Dixit R."/>
            <person name="Oppert B."/>
            <person name="Jiang H."/>
            <person name="Zou Z."/>
            <person name="Marshall J."/>
            <person name="Elpidina E."/>
            <person name="Vinokurov K."/>
            <person name="Oppert C."/>
            <person name="Zou Z."/>
            <person name="Evans J."/>
            <person name="Lu Z."/>
            <person name="Zhao P."/>
            <person name="Sumathipala N."/>
            <person name="Altincicek B."/>
            <person name="Vilcinskas A."/>
            <person name="Williams M."/>
            <person name="Hultmark D."/>
            <person name="Hetru C."/>
            <person name="Jiang H."/>
            <person name="Grimmelikhuijzen C.J."/>
            <person name="Hauser F."/>
            <person name="Cazzamali G."/>
            <person name="Williamson M."/>
            <person name="Park Y."/>
            <person name="Li B."/>
            <person name="Tanaka Y."/>
            <person name="Predel R."/>
            <person name="Neupert S."/>
            <person name="Schachtner J."/>
            <person name="Verleyen P."/>
            <person name="Raible F."/>
            <person name="Bork P."/>
            <person name="Friedrich M."/>
            <person name="Walden K.K."/>
            <person name="Robertson H.M."/>
            <person name="Angeli S."/>
            <person name="Foret S."/>
            <person name="Bucher G."/>
            <person name="Schuetz S."/>
            <person name="Maleszka R."/>
            <person name="Wimmer E.A."/>
            <person name="Beeman R.W."/>
            <person name="Lorenzen M."/>
            <person name="Tomoyasu Y."/>
            <person name="Miller S.C."/>
            <person name="Grossmann D."/>
            <person name="Bucher G."/>
        </authorList>
    </citation>
    <scope>NUCLEOTIDE SEQUENCE [LARGE SCALE GENOMIC DNA]</scope>
    <source>
        <strain evidence="3 4">Georgia GA2</strain>
    </source>
</reference>
<keyword evidence="2" id="KW-0732">Signal</keyword>
<dbReference type="Proteomes" id="UP000007266">
    <property type="component" value="Linkage group 5"/>
</dbReference>
<dbReference type="KEGG" id="tca:103312133"/>
<gene>
    <name evidence="3" type="primary">AUGUSTUS-3.0.2_33175</name>
    <name evidence="3" type="ORF">TcasGA2_TC033175</name>
</gene>
<sequence>MYQKSLLFSALITLGATLDDPRLAKVLDYQSERTSVGHYFFRFESSDGIIREEEGTLLDENNPESPVIVKGSYSYPDPTGKLYTVRYIADENGFHPEVPTPVNSPVLITGPRPQVQFIPSTPRPRIRPEITTPTRIQIPIESTTQKTYSDLDDNKLQESIVGLLSNGRGFAAN</sequence>
<evidence type="ECO:0000313" key="3">
    <source>
        <dbReference type="EMBL" id="KYB27280.1"/>
    </source>
</evidence>
<dbReference type="Pfam" id="PF00379">
    <property type="entry name" value="Chitin_bind_4"/>
    <property type="match status" value="1"/>
</dbReference>
<reference evidence="3 4" key="2">
    <citation type="journal article" date="2010" name="Nucleic Acids Res.">
        <title>BeetleBase in 2010: revisions to provide comprehensive genomic information for Tribolium castaneum.</title>
        <authorList>
            <person name="Kim H.S."/>
            <person name="Murphy T."/>
            <person name="Xia J."/>
            <person name="Caragea D."/>
            <person name="Park Y."/>
            <person name="Beeman R.W."/>
            <person name="Lorenzen M.D."/>
            <person name="Butcher S."/>
            <person name="Manak J.R."/>
            <person name="Brown S.J."/>
        </authorList>
    </citation>
    <scope>GENOME REANNOTATION</scope>
    <source>
        <strain evidence="3 4">Georgia GA2</strain>
    </source>
</reference>
<dbReference type="STRING" id="7070.A0A139WH01"/>
<dbReference type="EMBL" id="KQ971343">
    <property type="protein sequence ID" value="KYB27280.1"/>
    <property type="molecule type" value="Genomic_DNA"/>
</dbReference>
<dbReference type="AlphaFoldDB" id="A0A139WH01"/>
<name>A0A139WH01_TRICA</name>
<accession>A0A139WH01</accession>
<evidence type="ECO:0000256" key="2">
    <source>
        <dbReference type="SAM" id="SignalP"/>
    </source>
</evidence>
<evidence type="ECO:0000256" key="1">
    <source>
        <dbReference type="PROSITE-ProRule" id="PRU00497"/>
    </source>
</evidence>
<dbReference type="PRINTS" id="PR00947">
    <property type="entry name" value="CUTICLE"/>
</dbReference>
<protein>
    <submittedName>
        <fullName evidence="3">Larval cuticle protein 16/17-like Protein</fullName>
    </submittedName>
</protein>
<dbReference type="InParanoid" id="A0A139WH01"/>
<dbReference type="OrthoDB" id="6761795at2759"/>
<dbReference type="InterPro" id="IPR000618">
    <property type="entry name" value="Insect_cuticle"/>
</dbReference>
<dbReference type="PANTHER" id="PTHR10380:SF233">
    <property type="entry name" value="CUTICULAR PROTEIN 47EB-RELATED"/>
    <property type="match status" value="1"/>
</dbReference>
<dbReference type="GO" id="GO:0008010">
    <property type="term" value="F:structural constituent of chitin-based larval cuticle"/>
    <property type="evidence" value="ECO:0000318"/>
    <property type="project" value="GO_Central"/>
</dbReference>
<evidence type="ECO:0000313" key="4">
    <source>
        <dbReference type="Proteomes" id="UP000007266"/>
    </source>
</evidence>
<dbReference type="InterPro" id="IPR050468">
    <property type="entry name" value="Cuticle_Struct_Prot"/>
</dbReference>
<proteinExistence type="predicted"/>
<keyword evidence="1" id="KW-0193">Cuticle</keyword>
<feature type="chain" id="PRO_5007299984" evidence="2">
    <location>
        <begin position="18"/>
        <end position="173"/>
    </location>
</feature>
<dbReference type="PANTHER" id="PTHR10380">
    <property type="entry name" value="CUTICLE PROTEIN"/>
    <property type="match status" value="1"/>
</dbReference>
<feature type="signal peptide" evidence="2">
    <location>
        <begin position="1"/>
        <end position="17"/>
    </location>
</feature>
<dbReference type="GO" id="GO:0062129">
    <property type="term" value="C:chitin-based extracellular matrix"/>
    <property type="evidence" value="ECO:0000318"/>
    <property type="project" value="GO_Central"/>
</dbReference>
<dbReference type="PROSITE" id="PS51155">
    <property type="entry name" value="CHIT_BIND_RR_2"/>
    <property type="match status" value="1"/>
</dbReference>